<reference evidence="1" key="1">
    <citation type="journal article" date="2023" name="Science">
        <title>Genome structures resolve the early diversification of teleost fishes.</title>
        <authorList>
            <person name="Parey E."/>
            <person name="Louis A."/>
            <person name="Montfort J."/>
            <person name="Bouchez O."/>
            <person name="Roques C."/>
            <person name="Iampietro C."/>
            <person name="Lluch J."/>
            <person name="Castinel A."/>
            <person name="Donnadieu C."/>
            <person name="Desvignes T."/>
            <person name="Floi Bucao C."/>
            <person name="Jouanno E."/>
            <person name="Wen M."/>
            <person name="Mejri S."/>
            <person name="Dirks R."/>
            <person name="Jansen H."/>
            <person name="Henkel C."/>
            <person name="Chen W.J."/>
            <person name="Zahm M."/>
            <person name="Cabau C."/>
            <person name="Klopp C."/>
            <person name="Thompson A.W."/>
            <person name="Robinson-Rechavi M."/>
            <person name="Braasch I."/>
            <person name="Lecointre G."/>
            <person name="Bobe J."/>
            <person name="Postlethwait J.H."/>
            <person name="Berthelot C."/>
            <person name="Roest Crollius H."/>
            <person name="Guiguen Y."/>
        </authorList>
    </citation>
    <scope>NUCLEOTIDE SEQUENCE</scope>
    <source>
        <strain evidence="1">NC1722</strain>
    </source>
</reference>
<sequence>MEDFLREVACMKELKERSDVIRVRCRSPETVESEGHPSPVVILPYMKHGDLHSYLLYSRLGDSPVVILPPHARPPSAPGSEMYFT</sequence>
<organism evidence="1 2">
    <name type="scientific">Aldrovandia affinis</name>
    <dbReference type="NCBI Taxonomy" id="143900"/>
    <lineage>
        <taxon>Eukaryota</taxon>
        <taxon>Metazoa</taxon>
        <taxon>Chordata</taxon>
        <taxon>Craniata</taxon>
        <taxon>Vertebrata</taxon>
        <taxon>Euteleostomi</taxon>
        <taxon>Actinopterygii</taxon>
        <taxon>Neopterygii</taxon>
        <taxon>Teleostei</taxon>
        <taxon>Notacanthiformes</taxon>
        <taxon>Halosauridae</taxon>
        <taxon>Aldrovandia</taxon>
    </lineage>
</organism>
<proteinExistence type="predicted"/>
<keyword evidence="2" id="KW-1185">Reference proteome</keyword>
<dbReference type="EMBL" id="JAINUG010002766">
    <property type="protein sequence ID" value="KAJ8347407.1"/>
    <property type="molecule type" value="Genomic_DNA"/>
</dbReference>
<protein>
    <submittedName>
        <fullName evidence="1">Uncharacterized protein</fullName>
    </submittedName>
</protein>
<dbReference type="AlphaFoldDB" id="A0AAD7VX87"/>
<comment type="caution">
    <text evidence="1">The sequence shown here is derived from an EMBL/GenBank/DDBJ whole genome shotgun (WGS) entry which is preliminary data.</text>
</comment>
<name>A0AAD7VX87_9TELE</name>
<evidence type="ECO:0000313" key="1">
    <source>
        <dbReference type="EMBL" id="KAJ8347407.1"/>
    </source>
</evidence>
<gene>
    <name evidence="1" type="ORF">AAFF_G00207780</name>
</gene>
<dbReference type="Proteomes" id="UP001221898">
    <property type="component" value="Unassembled WGS sequence"/>
</dbReference>
<accession>A0AAD7VX87</accession>
<evidence type="ECO:0000313" key="2">
    <source>
        <dbReference type="Proteomes" id="UP001221898"/>
    </source>
</evidence>